<reference evidence="5 6" key="1">
    <citation type="submission" date="2014-10" db="EMBL/GenBank/DDBJ databases">
        <title>Whole genome sequence of Francisella endociliophora strain FSC1006, isolated from a laboratory culture of the marine ciliate Euplotes raikovi.</title>
        <authorList>
            <person name="Granberg M."/>
            <person name="Backman S."/>
            <person name="Lundmark E."/>
            <person name="Nilsson E."/>
            <person name="Karlsson E."/>
            <person name="Thelaus J."/>
            <person name="Ohrman C."/>
            <person name="Larkeryd A."/>
            <person name="Stenberg P."/>
        </authorList>
    </citation>
    <scope>NUCLEOTIDE SEQUENCE [LARGE SCALE GENOMIC DNA]</scope>
    <source>
        <strain evidence="5 6">FSC1006</strain>
    </source>
</reference>
<evidence type="ECO:0000256" key="2">
    <source>
        <dbReference type="ARBA" id="ARBA00022801"/>
    </source>
</evidence>
<comment type="cofactor">
    <cofactor evidence="1">
        <name>Mg(2+)</name>
        <dbReference type="ChEBI" id="CHEBI:18420"/>
    </cofactor>
</comment>
<accession>A0A097EQH6</accession>
<dbReference type="HOGENOM" id="CLU_037162_13_3_6"/>
<dbReference type="KEGG" id="frf:LO80_07325"/>
<evidence type="ECO:0000256" key="3">
    <source>
        <dbReference type="RuleBase" id="RU003476"/>
    </source>
</evidence>
<dbReference type="PRINTS" id="PR00502">
    <property type="entry name" value="NUDIXFAMILY"/>
</dbReference>
<evidence type="ECO:0000313" key="5">
    <source>
        <dbReference type="EMBL" id="AIT09796.1"/>
    </source>
</evidence>
<dbReference type="PANTHER" id="PTHR43046">
    <property type="entry name" value="GDP-MANNOSE MANNOSYL HYDROLASE"/>
    <property type="match status" value="1"/>
</dbReference>
<proteinExistence type="inferred from homology"/>
<evidence type="ECO:0000313" key="6">
    <source>
        <dbReference type="Proteomes" id="UP000029672"/>
    </source>
</evidence>
<dbReference type="InterPro" id="IPR020084">
    <property type="entry name" value="NUDIX_hydrolase_CS"/>
</dbReference>
<dbReference type="Gene3D" id="3.90.79.10">
    <property type="entry name" value="Nucleoside Triphosphate Pyrophosphohydrolase"/>
    <property type="match status" value="1"/>
</dbReference>
<dbReference type="CDD" id="cd04690">
    <property type="entry name" value="NUDIX_Hydrolase"/>
    <property type="match status" value="1"/>
</dbReference>
<dbReference type="OrthoDB" id="9801098at2"/>
<dbReference type="InterPro" id="IPR000086">
    <property type="entry name" value="NUDIX_hydrolase_dom"/>
</dbReference>
<dbReference type="InterPro" id="IPR015797">
    <property type="entry name" value="NUDIX_hydrolase-like_dom_sf"/>
</dbReference>
<name>A0A097EQH6_9GAMM</name>
<dbReference type="SUPFAM" id="SSF55811">
    <property type="entry name" value="Nudix"/>
    <property type="match status" value="1"/>
</dbReference>
<keyword evidence="6" id="KW-1185">Reference proteome</keyword>
<dbReference type="eggNOG" id="COG1051">
    <property type="taxonomic scope" value="Bacteria"/>
</dbReference>
<feature type="domain" description="Nudix hydrolase" evidence="4">
    <location>
        <begin position="1"/>
        <end position="124"/>
    </location>
</feature>
<dbReference type="STRING" id="1547445.LO80_07325"/>
<dbReference type="Pfam" id="PF00293">
    <property type="entry name" value="NUDIX"/>
    <property type="match status" value="1"/>
</dbReference>
<evidence type="ECO:0000256" key="1">
    <source>
        <dbReference type="ARBA" id="ARBA00001946"/>
    </source>
</evidence>
<sequence length="127" mass="14590">MIKTSALLCVKDNKMLLVRVRDNTIWYFPGGKIDEGETPLQTLIRELDEELNIQMQPSELSYLGEVVTDNHDRTDTVSVHCYAGEITQPIQPCAEISEVKWFELDDTEFMAPAVVESIIKWFNKEII</sequence>
<dbReference type="RefSeq" id="WP_040010038.1">
    <property type="nucleotide sequence ID" value="NZ_CP009574.1"/>
</dbReference>
<dbReference type="AlphaFoldDB" id="A0A097EQH6"/>
<keyword evidence="2 3" id="KW-0378">Hydrolase</keyword>
<dbReference type="GO" id="GO:0016787">
    <property type="term" value="F:hydrolase activity"/>
    <property type="evidence" value="ECO:0007669"/>
    <property type="project" value="UniProtKB-KW"/>
</dbReference>
<dbReference type="InterPro" id="IPR020476">
    <property type="entry name" value="Nudix_hydrolase"/>
</dbReference>
<organism evidence="5 6">
    <name type="scientific">Candidatus Francisella endociliophora</name>
    <dbReference type="NCBI Taxonomy" id="653937"/>
    <lineage>
        <taxon>Bacteria</taxon>
        <taxon>Pseudomonadati</taxon>
        <taxon>Pseudomonadota</taxon>
        <taxon>Gammaproteobacteria</taxon>
        <taxon>Thiotrichales</taxon>
        <taxon>Francisellaceae</taxon>
        <taxon>Francisella</taxon>
    </lineage>
</organism>
<comment type="similarity">
    <text evidence="3">Belongs to the Nudix hydrolase family.</text>
</comment>
<gene>
    <name evidence="5" type="ORF">LO80_07325</name>
</gene>
<dbReference type="PANTHER" id="PTHR43046:SF14">
    <property type="entry name" value="MUTT_NUDIX FAMILY PROTEIN"/>
    <property type="match status" value="1"/>
</dbReference>
<dbReference type="PROSITE" id="PS00893">
    <property type="entry name" value="NUDIX_BOX"/>
    <property type="match status" value="1"/>
</dbReference>
<evidence type="ECO:0000259" key="4">
    <source>
        <dbReference type="PROSITE" id="PS51462"/>
    </source>
</evidence>
<dbReference type="Proteomes" id="UP000029672">
    <property type="component" value="Chromosome"/>
</dbReference>
<dbReference type="PROSITE" id="PS51462">
    <property type="entry name" value="NUDIX"/>
    <property type="match status" value="1"/>
</dbReference>
<dbReference type="EMBL" id="CP009574">
    <property type="protein sequence ID" value="AIT09796.1"/>
    <property type="molecule type" value="Genomic_DNA"/>
</dbReference>
<protein>
    <submittedName>
        <fullName evidence="5">DNA mismatch repair protein MutT</fullName>
    </submittedName>
</protein>